<sequence>MRENNRLMGQGILWGGTLEFAAVKERLSSQVSHTLEDLISTFHMLQMEQSENAGLVAHLYLQLPAKDKEDPRAQLHRSLQEFIRYDSEQLVGTGVPLPSFVDKAFKHKLVIRNWPDQQMAIPGVNKWTINKFGTRALEALCKPRIEFVKKTAENTLQDNDVCHKHLCVELWDEDDIKASFMSQRNVAVVTDVDGEVLVKAESTASWRAELLALDGGEEMGEEEEEEEENDRKEASNVLVGGQKGKEVEATAKTALPLWQDDGDEAEPVTSPAAPPQTHIPSTPRPRTTTQEQLPAAPPSLQPPPVLPPRHVPSTTIPHPS</sequence>
<keyword evidence="3" id="KW-1185">Reference proteome</keyword>
<organism evidence="2 3">
    <name type="scientific">Marasmius crinis-equi</name>
    <dbReference type="NCBI Taxonomy" id="585013"/>
    <lineage>
        <taxon>Eukaryota</taxon>
        <taxon>Fungi</taxon>
        <taxon>Dikarya</taxon>
        <taxon>Basidiomycota</taxon>
        <taxon>Agaricomycotina</taxon>
        <taxon>Agaricomycetes</taxon>
        <taxon>Agaricomycetidae</taxon>
        <taxon>Agaricales</taxon>
        <taxon>Marasmiineae</taxon>
        <taxon>Marasmiaceae</taxon>
        <taxon>Marasmius</taxon>
    </lineage>
</organism>
<dbReference type="Proteomes" id="UP001465976">
    <property type="component" value="Unassembled WGS sequence"/>
</dbReference>
<feature type="compositionally biased region" description="Pro residues" evidence="1">
    <location>
        <begin position="295"/>
        <end position="310"/>
    </location>
</feature>
<reference evidence="2 3" key="1">
    <citation type="submission" date="2024-02" db="EMBL/GenBank/DDBJ databases">
        <title>A draft genome for the cacao thread blight pathogen Marasmius crinis-equi.</title>
        <authorList>
            <person name="Cohen S.P."/>
            <person name="Baruah I.K."/>
            <person name="Amoako-Attah I."/>
            <person name="Bukari Y."/>
            <person name="Meinhardt L.W."/>
            <person name="Bailey B.A."/>
        </authorList>
    </citation>
    <scope>NUCLEOTIDE SEQUENCE [LARGE SCALE GENOMIC DNA]</scope>
    <source>
        <strain evidence="2 3">GH-76</strain>
    </source>
</reference>
<dbReference type="EMBL" id="JBAHYK010000859">
    <property type="protein sequence ID" value="KAL0570884.1"/>
    <property type="molecule type" value="Genomic_DNA"/>
</dbReference>
<comment type="caution">
    <text evidence="2">The sequence shown here is derived from an EMBL/GenBank/DDBJ whole genome shotgun (WGS) entry which is preliminary data.</text>
</comment>
<evidence type="ECO:0000313" key="3">
    <source>
        <dbReference type="Proteomes" id="UP001465976"/>
    </source>
</evidence>
<proteinExistence type="predicted"/>
<name>A0ABR3F6M6_9AGAR</name>
<feature type="region of interest" description="Disordered" evidence="1">
    <location>
        <begin position="214"/>
        <end position="320"/>
    </location>
</feature>
<evidence type="ECO:0000256" key="1">
    <source>
        <dbReference type="SAM" id="MobiDB-lite"/>
    </source>
</evidence>
<accession>A0ABR3F6M6</accession>
<protein>
    <submittedName>
        <fullName evidence="2">Uncharacterized protein</fullName>
    </submittedName>
</protein>
<feature type="compositionally biased region" description="Acidic residues" evidence="1">
    <location>
        <begin position="215"/>
        <end position="228"/>
    </location>
</feature>
<feature type="compositionally biased region" description="Polar residues" evidence="1">
    <location>
        <begin position="278"/>
        <end position="291"/>
    </location>
</feature>
<evidence type="ECO:0000313" key="2">
    <source>
        <dbReference type="EMBL" id="KAL0570884.1"/>
    </source>
</evidence>
<gene>
    <name evidence="2" type="ORF">V5O48_011079</name>
</gene>